<evidence type="ECO:0000313" key="3">
    <source>
        <dbReference type="Proteomes" id="UP000502065"/>
    </source>
</evidence>
<dbReference type="RefSeq" id="WP_129095258.1">
    <property type="nucleotide sequence ID" value="NZ_CBCSAE010000003.1"/>
</dbReference>
<gene>
    <name evidence="2" type="ORF">AAQM_0078</name>
</gene>
<protein>
    <recommendedName>
        <fullName evidence="4">Lipoprotein</fullName>
    </recommendedName>
</protein>
<evidence type="ECO:0000313" key="2">
    <source>
        <dbReference type="EMBL" id="QKE24859.1"/>
    </source>
</evidence>
<proteinExistence type="predicted"/>
<keyword evidence="3" id="KW-1185">Reference proteome</keyword>
<dbReference type="Proteomes" id="UP000502065">
    <property type="component" value="Chromosome"/>
</dbReference>
<dbReference type="PROSITE" id="PS51257">
    <property type="entry name" value="PROKAR_LIPOPROTEIN"/>
    <property type="match status" value="1"/>
</dbReference>
<feature type="coiled-coil region" evidence="1">
    <location>
        <begin position="28"/>
        <end position="62"/>
    </location>
</feature>
<sequence>MKIVIQLTLPIIFLFFTACSSKSQTEVINSASKDISELLKTLIQKEKEINDLNQKLESCKNSKAEL</sequence>
<accession>A0AAE7B375</accession>
<dbReference type="KEGG" id="aaqi:AAQM_0078"/>
<evidence type="ECO:0008006" key="4">
    <source>
        <dbReference type="Google" id="ProtNLM"/>
    </source>
</evidence>
<name>A0AAE7B375_9BACT</name>
<organism evidence="2 3">
    <name type="scientific">Arcobacter aquimarinus</name>
    <dbReference type="NCBI Taxonomy" id="1315211"/>
    <lineage>
        <taxon>Bacteria</taxon>
        <taxon>Pseudomonadati</taxon>
        <taxon>Campylobacterota</taxon>
        <taxon>Epsilonproteobacteria</taxon>
        <taxon>Campylobacterales</taxon>
        <taxon>Arcobacteraceae</taxon>
        <taxon>Arcobacter</taxon>
    </lineage>
</organism>
<dbReference type="AlphaFoldDB" id="A0AAE7B375"/>
<reference evidence="2 3" key="1">
    <citation type="submission" date="2018-07" db="EMBL/GenBank/DDBJ databases">
        <title>Identification of phenol metabolism pathways in Arcobacter.</title>
        <authorList>
            <person name="Miller W.G."/>
            <person name="Yee E."/>
            <person name="Bono J.L."/>
        </authorList>
    </citation>
    <scope>NUCLEOTIDE SEQUENCE [LARGE SCALE GENOMIC DNA]</scope>
    <source>
        <strain evidence="2 3">W63</strain>
    </source>
</reference>
<keyword evidence="1" id="KW-0175">Coiled coil</keyword>
<evidence type="ECO:0000256" key="1">
    <source>
        <dbReference type="SAM" id="Coils"/>
    </source>
</evidence>
<dbReference type="EMBL" id="CP030944">
    <property type="protein sequence ID" value="QKE24859.1"/>
    <property type="molecule type" value="Genomic_DNA"/>
</dbReference>